<organism evidence="1 2">
    <name type="scientific">Pseudomonas capeferrum</name>
    <dbReference type="NCBI Taxonomy" id="1495066"/>
    <lineage>
        <taxon>Bacteria</taxon>
        <taxon>Pseudomonadati</taxon>
        <taxon>Pseudomonadota</taxon>
        <taxon>Gammaproteobacteria</taxon>
        <taxon>Pseudomonadales</taxon>
        <taxon>Pseudomonadaceae</taxon>
        <taxon>Pseudomonas</taxon>
    </lineage>
</organism>
<dbReference type="GeneID" id="301038969"/>
<reference evidence="1 2" key="1">
    <citation type="journal article" date="2020" name="Front. Microbiol.">
        <title>Toward Biorecycling: Isolation of a Soil Bacterium That Grows on a Polyurethane Oligomer and Monomer.</title>
        <authorList>
            <person name="Espinosa M.J.C."/>
            <person name="Blanco A.C."/>
            <person name="Schmidgall T."/>
            <person name="Atanasoff-Kardjalieff A.K."/>
            <person name="Kappelmeyer U."/>
            <person name="Tischler D."/>
            <person name="Pieper D.H."/>
            <person name="Heipieper H.J."/>
            <person name="Eberlein C."/>
        </authorList>
    </citation>
    <scope>NUCLEOTIDE SEQUENCE [LARGE SCALE GENOMIC DNA]</scope>
    <source>
        <strain evidence="1 2">TDA1</strain>
    </source>
</reference>
<dbReference type="Proteomes" id="UP001214301">
    <property type="component" value="Chromosome"/>
</dbReference>
<accession>A0ABY7RA32</accession>
<proteinExistence type="predicted"/>
<name>A0ABY7RA32_9PSED</name>
<protein>
    <submittedName>
        <fullName evidence="1">Uncharacterized protein</fullName>
    </submittedName>
</protein>
<keyword evidence="2" id="KW-1185">Reference proteome</keyword>
<dbReference type="EMBL" id="CP116669">
    <property type="protein sequence ID" value="WCI00634.1"/>
    <property type="molecule type" value="Genomic_DNA"/>
</dbReference>
<evidence type="ECO:0000313" key="2">
    <source>
        <dbReference type="Proteomes" id="UP001214301"/>
    </source>
</evidence>
<gene>
    <name evidence="1" type="ORF">PMC74_01650</name>
</gene>
<dbReference type="RefSeq" id="WP_033703140.1">
    <property type="nucleotide sequence ID" value="NZ_CP116669.1"/>
</dbReference>
<evidence type="ECO:0000313" key="1">
    <source>
        <dbReference type="EMBL" id="WCI00634.1"/>
    </source>
</evidence>
<sequence>MKIVVKTDEGVCYPNTELALQIRTDDEIQVAWTDEHATRYTIAPVQRIIVPETVTLVTTMSPGRSSSKSQPLNIGEPPLSNVALHLRASDTWEYVHDANAMKTMATLANNEKFEYKGEAYTAYFRIAHLWVDKDWFVWQIIADKR</sequence>